<comment type="caution">
    <text evidence="1">The sequence shown here is derived from an EMBL/GenBank/DDBJ whole genome shotgun (WGS) entry which is preliminary data.</text>
</comment>
<protein>
    <submittedName>
        <fullName evidence="1">Uncharacterized protein</fullName>
    </submittedName>
</protein>
<sequence>MDRKPGDSRRPMSIVTLLFSGVILGFVAGLSFPALFFSKLKLAYSSSFPVAPDASLVTSPPSIITTPPPAHPRKDASQIWVPTNPRGAESLPPGILAAESDLYQRRLWGDPKEDLTSRPRYLVAFTVGYRQGDNINAAIKKFSGNFTIILFHYDGQITKWDKFAWSKQAIHISVPKQTKWWYAKRFLHPDIVAPYDYIFLWDEDIGVEHFDAEEYIRLVRKHGLEVSQPAVEQHGWVVWNITERRNNSEVHREGTESPGTCSSPRMPPCAGFVEIMVPVFSRTAWRCIWYMIQNDLVHGWGIDFALRKCVPDAHEKVGVVDAQWVVHQHLPTLATQGRKEENEGGAGGGKAVYERCHKEWEMFNQRLQAAEEYALPSSSGVK</sequence>
<proteinExistence type="predicted"/>
<accession>A0ACB9RZM3</accession>
<organism evidence="1 2">
    <name type="scientific">Melastoma candidum</name>
    <dbReference type="NCBI Taxonomy" id="119954"/>
    <lineage>
        <taxon>Eukaryota</taxon>
        <taxon>Viridiplantae</taxon>
        <taxon>Streptophyta</taxon>
        <taxon>Embryophyta</taxon>
        <taxon>Tracheophyta</taxon>
        <taxon>Spermatophyta</taxon>
        <taxon>Magnoliopsida</taxon>
        <taxon>eudicotyledons</taxon>
        <taxon>Gunneridae</taxon>
        <taxon>Pentapetalae</taxon>
        <taxon>rosids</taxon>
        <taxon>malvids</taxon>
        <taxon>Myrtales</taxon>
        <taxon>Melastomataceae</taxon>
        <taxon>Melastomatoideae</taxon>
        <taxon>Melastomateae</taxon>
        <taxon>Melastoma</taxon>
    </lineage>
</organism>
<name>A0ACB9RZM3_9MYRT</name>
<reference evidence="2" key="1">
    <citation type="journal article" date="2023" name="Front. Plant Sci.">
        <title>Chromosomal-level genome assembly of Melastoma candidum provides insights into trichome evolution.</title>
        <authorList>
            <person name="Zhong Y."/>
            <person name="Wu W."/>
            <person name="Sun C."/>
            <person name="Zou P."/>
            <person name="Liu Y."/>
            <person name="Dai S."/>
            <person name="Zhou R."/>
        </authorList>
    </citation>
    <scope>NUCLEOTIDE SEQUENCE [LARGE SCALE GENOMIC DNA]</scope>
</reference>
<gene>
    <name evidence="1" type="ORF">MLD38_002342</name>
</gene>
<dbReference type="EMBL" id="CM042881">
    <property type="protein sequence ID" value="KAI4384155.1"/>
    <property type="molecule type" value="Genomic_DNA"/>
</dbReference>
<evidence type="ECO:0000313" key="1">
    <source>
        <dbReference type="EMBL" id="KAI4384155.1"/>
    </source>
</evidence>
<evidence type="ECO:0000313" key="2">
    <source>
        <dbReference type="Proteomes" id="UP001057402"/>
    </source>
</evidence>
<dbReference type="Proteomes" id="UP001057402">
    <property type="component" value="Chromosome 2"/>
</dbReference>
<keyword evidence="2" id="KW-1185">Reference proteome</keyword>